<dbReference type="GO" id="GO:0000981">
    <property type="term" value="F:DNA-binding transcription factor activity, RNA polymerase II-specific"/>
    <property type="evidence" value="ECO:0007669"/>
    <property type="project" value="TreeGrafter"/>
</dbReference>
<evidence type="ECO:0000256" key="1">
    <source>
        <dbReference type="ARBA" id="ARBA00004123"/>
    </source>
</evidence>
<dbReference type="PANTHER" id="PTHR28088">
    <property type="entry name" value="TRANSCRIPTIONAL ACTIVATOR HAA1-RELATED"/>
    <property type="match status" value="1"/>
</dbReference>
<evidence type="ECO:0000259" key="9">
    <source>
        <dbReference type="PROSITE" id="PS50073"/>
    </source>
</evidence>
<dbReference type="GO" id="GO:0005507">
    <property type="term" value="F:copper ion binding"/>
    <property type="evidence" value="ECO:0007669"/>
    <property type="project" value="InterPro"/>
</dbReference>
<feature type="region of interest" description="Disordered" evidence="8">
    <location>
        <begin position="130"/>
        <end position="173"/>
    </location>
</feature>
<accession>A0A077WKV4</accession>
<keyword evidence="3" id="KW-0862">Zinc</keyword>
<dbReference type="GO" id="GO:0045944">
    <property type="term" value="P:positive regulation of transcription by RNA polymerase II"/>
    <property type="evidence" value="ECO:0007669"/>
    <property type="project" value="TreeGrafter"/>
</dbReference>
<reference evidence="10" key="1">
    <citation type="journal article" date="2014" name="Genome Announc.">
        <title>De novo whole-genome sequence and genome annotation of Lichtheimia ramosa.</title>
        <authorList>
            <person name="Linde J."/>
            <person name="Schwartze V."/>
            <person name="Binder U."/>
            <person name="Lass-Florl C."/>
            <person name="Voigt K."/>
            <person name="Horn F."/>
        </authorList>
    </citation>
    <scope>NUCLEOTIDE SEQUENCE</scope>
    <source>
        <strain evidence="10">JMRC FSU:6197</strain>
    </source>
</reference>
<dbReference type="PROSITE" id="PS50073">
    <property type="entry name" value="COPPER_FIST_2"/>
    <property type="match status" value="1"/>
</dbReference>
<dbReference type="PRINTS" id="PR00617">
    <property type="entry name" value="COPPERFIST"/>
</dbReference>
<keyword evidence="2" id="KW-0479">Metal-binding</keyword>
<evidence type="ECO:0000256" key="7">
    <source>
        <dbReference type="ARBA" id="ARBA00023242"/>
    </source>
</evidence>
<keyword evidence="7" id="KW-0539">Nucleus</keyword>
<keyword evidence="5" id="KW-0805">Transcription regulation</keyword>
<name>A0A077WKV4_9FUNG</name>
<proteinExistence type="predicted"/>
<comment type="subcellular location">
    <subcellularLocation>
        <location evidence="1">Nucleus</location>
    </subcellularLocation>
</comment>
<dbReference type="InterPro" id="IPR051763">
    <property type="entry name" value="Copper_Homeo_Regul"/>
</dbReference>
<dbReference type="InterPro" id="IPR001083">
    <property type="entry name" value="Cu_fist_DNA-bd_dom"/>
</dbReference>
<dbReference type="SMART" id="SM00412">
    <property type="entry name" value="Cu_FIST"/>
    <property type="match status" value="1"/>
</dbReference>
<dbReference type="InterPro" id="IPR036395">
    <property type="entry name" value="Cu_fist_DNA-bd_dom_sf"/>
</dbReference>
<dbReference type="SUPFAM" id="SSF57879">
    <property type="entry name" value="Zinc domain conserved in yeast copper-regulated transcription factors"/>
    <property type="match status" value="1"/>
</dbReference>
<dbReference type="GO" id="GO:0006878">
    <property type="term" value="P:intracellular copper ion homeostasis"/>
    <property type="evidence" value="ECO:0007669"/>
    <property type="project" value="TreeGrafter"/>
</dbReference>
<evidence type="ECO:0000256" key="8">
    <source>
        <dbReference type="SAM" id="MobiDB-lite"/>
    </source>
</evidence>
<evidence type="ECO:0000313" key="10">
    <source>
        <dbReference type="EMBL" id="CDS07980.1"/>
    </source>
</evidence>
<dbReference type="FunFam" id="3.90.430.10:FF:000001">
    <property type="entry name" value="Copper fist DNA-binding protein"/>
    <property type="match status" value="1"/>
</dbReference>
<dbReference type="GO" id="GO:0005634">
    <property type="term" value="C:nucleus"/>
    <property type="evidence" value="ECO:0007669"/>
    <property type="project" value="UniProtKB-SubCell"/>
</dbReference>
<dbReference type="Pfam" id="PF00649">
    <property type="entry name" value="Copper-fist"/>
    <property type="match status" value="1"/>
</dbReference>
<sequence>MVFYDGVKFACLSCIRGHRSSNCNHVERPLLEVRKKGRPVSQCAYCRDLRKTRQIHAKCACSSKNKGNSHLLTTTQNNNNNTDEYHQLAHVSMPAAAADKCTCTEKAKVVHLPKDQQECCAVTITKKRPSPVASDVDDDEHYHKRRQRSNAKEYAHVNQSSSSSPPSSCGQQQQQQQLSLAITDCNVALDELSLDPTSFALSLLLLQQQQQQQEVYGFAVPPSLSSSSTTAAAATTALVDCCDSLLQQQQQQQPSPSEFAVSTCSSSSCSNNTSNNSSSPPPFYPQQQQQQQSLCGSLMPQHTCAPAASGTAARTQGESVMLTITPLSTTSSASTRSRIVTCYCGDTCTCPGCFVHPRQKWFAAQALPSSTTSSCYNGSSDDEYHS</sequence>
<keyword evidence="6" id="KW-0804">Transcription</keyword>
<feature type="domain" description="Copper-fist" evidence="9">
    <location>
        <begin position="1"/>
        <end position="40"/>
    </location>
</feature>
<protein>
    <recommendedName>
        <fullName evidence="9">Copper-fist domain-containing protein</fullName>
    </recommendedName>
</protein>
<evidence type="ECO:0000256" key="4">
    <source>
        <dbReference type="ARBA" id="ARBA00023008"/>
    </source>
</evidence>
<dbReference type="GO" id="GO:0006879">
    <property type="term" value="P:intracellular iron ion homeostasis"/>
    <property type="evidence" value="ECO:0007669"/>
    <property type="project" value="TreeGrafter"/>
</dbReference>
<evidence type="ECO:0000256" key="2">
    <source>
        <dbReference type="ARBA" id="ARBA00022723"/>
    </source>
</evidence>
<keyword evidence="4" id="KW-0186">Copper</keyword>
<dbReference type="AlphaFoldDB" id="A0A077WKV4"/>
<evidence type="ECO:0000256" key="5">
    <source>
        <dbReference type="ARBA" id="ARBA00023015"/>
    </source>
</evidence>
<evidence type="ECO:0000256" key="3">
    <source>
        <dbReference type="ARBA" id="ARBA00022833"/>
    </source>
</evidence>
<dbReference type="OrthoDB" id="5600085at2759"/>
<dbReference type="GO" id="GO:0000978">
    <property type="term" value="F:RNA polymerase II cis-regulatory region sequence-specific DNA binding"/>
    <property type="evidence" value="ECO:0007669"/>
    <property type="project" value="TreeGrafter"/>
</dbReference>
<dbReference type="SMART" id="SM01090">
    <property type="entry name" value="Copper-fist"/>
    <property type="match status" value="1"/>
</dbReference>
<dbReference type="Gene3D" id="3.90.430.10">
    <property type="entry name" value="Copper fist DNA-binding domain"/>
    <property type="match status" value="1"/>
</dbReference>
<evidence type="ECO:0000256" key="6">
    <source>
        <dbReference type="ARBA" id="ARBA00023163"/>
    </source>
</evidence>
<dbReference type="PANTHER" id="PTHR28088:SF5">
    <property type="entry name" value="TRANSCRIPTIONAL ACTIVATOR HAA1-RELATED"/>
    <property type="match status" value="1"/>
</dbReference>
<dbReference type="EMBL" id="LK023324">
    <property type="protein sequence ID" value="CDS07980.1"/>
    <property type="molecule type" value="Genomic_DNA"/>
</dbReference>
<gene>
    <name evidence="10" type="ORF">LRAMOSA01929</name>
</gene>
<organism evidence="10">
    <name type="scientific">Lichtheimia ramosa</name>
    <dbReference type="NCBI Taxonomy" id="688394"/>
    <lineage>
        <taxon>Eukaryota</taxon>
        <taxon>Fungi</taxon>
        <taxon>Fungi incertae sedis</taxon>
        <taxon>Mucoromycota</taxon>
        <taxon>Mucoromycotina</taxon>
        <taxon>Mucoromycetes</taxon>
        <taxon>Mucorales</taxon>
        <taxon>Lichtheimiaceae</taxon>
        <taxon>Lichtheimia</taxon>
    </lineage>
</organism>
<feature type="compositionally biased region" description="Low complexity" evidence="8">
    <location>
        <begin position="159"/>
        <end position="173"/>
    </location>
</feature>